<gene>
    <name evidence="7" type="ORF">C1638_000565</name>
</gene>
<keyword evidence="2" id="KW-1003">Cell membrane</keyword>
<feature type="transmembrane region" description="Helical" evidence="6">
    <location>
        <begin position="6"/>
        <end position="25"/>
    </location>
</feature>
<feature type="transmembrane region" description="Helical" evidence="6">
    <location>
        <begin position="113"/>
        <end position="135"/>
    </location>
</feature>
<evidence type="ECO:0000313" key="8">
    <source>
        <dbReference type="Proteomes" id="UP000236182"/>
    </source>
</evidence>
<dbReference type="GO" id="GO:0015171">
    <property type="term" value="F:amino acid transmembrane transporter activity"/>
    <property type="evidence" value="ECO:0007669"/>
    <property type="project" value="TreeGrafter"/>
</dbReference>
<dbReference type="PANTHER" id="PTHR30086">
    <property type="entry name" value="ARGININE EXPORTER PROTEIN ARGO"/>
    <property type="match status" value="1"/>
</dbReference>
<evidence type="ECO:0000256" key="2">
    <source>
        <dbReference type="ARBA" id="ARBA00022475"/>
    </source>
</evidence>
<name>A0A316X760_9FLAO</name>
<keyword evidence="3 6" id="KW-0812">Transmembrane</keyword>
<feature type="transmembrane region" description="Helical" evidence="6">
    <location>
        <begin position="177"/>
        <end position="196"/>
    </location>
</feature>
<dbReference type="InterPro" id="IPR001123">
    <property type="entry name" value="LeuE-type"/>
</dbReference>
<evidence type="ECO:0000256" key="1">
    <source>
        <dbReference type="ARBA" id="ARBA00004651"/>
    </source>
</evidence>
<keyword evidence="8" id="KW-1185">Reference proteome</keyword>
<dbReference type="PANTHER" id="PTHR30086:SF20">
    <property type="entry name" value="ARGININE EXPORTER PROTEIN ARGO-RELATED"/>
    <property type="match status" value="1"/>
</dbReference>
<protein>
    <recommendedName>
        <fullName evidence="9">Lysine transporter LysE</fullName>
    </recommendedName>
</protein>
<comment type="caution">
    <text evidence="7">The sequence shown here is derived from an EMBL/GenBank/DDBJ whole genome shotgun (WGS) entry which is preliminary data.</text>
</comment>
<dbReference type="RefSeq" id="WP_109617246.1">
    <property type="nucleotide sequence ID" value="NZ_PPEI02000001.1"/>
</dbReference>
<accession>A0A316X760</accession>
<dbReference type="Pfam" id="PF01810">
    <property type="entry name" value="LysE"/>
    <property type="match status" value="1"/>
</dbReference>
<evidence type="ECO:0000256" key="6">
    <source>
        <dbReference type="SAM" id="Phobius"/>
    </source>
</evidence>
<dbReference type="EMBL" id="PPEI02000001">
    <property type="protein sequence ID" value="PWN67138.1"/>
    <property type="molecule type" value="Genomic_DNA"/>
</dbReference>
<feature type="transmembrane region" description="Helical" evidence="6">
    <location>
        <begin position="67"/>
        <end position="87"/>
    </location>
</feature>
<dbReference type="GO" id="GO:0005886">
    <property type="term" value="C:plasma membrane"/>
    <property type="evidence" value="ECO:0007669"/>
    <property type="project" value="UniProtKB-SubCell"/>
</dbReference>
<evidence type="ECO:0000256" key="3">
    <source>
        <dbReference type="ARBA" id="ARBA00022692"/>
    </source>
</evidence>
<dbReference type="GO" id="GO:0033228">
    <property type="term" value="P:cysteine export across plasma membrane"/>
    <property type="evidence" value="ECO:0007669"/>
    <property type="project" value="TreeGrafter"/>
</dbReference>
<dbReference type="Proteomes" id="UP000236182">
    <property type="component" value="Unassembled WGS sequence"/>
</dbReference>
<evidence type="ECO:0000256" key="5">
    <source>
        <dbReference type="ARBA" id="ARBA00023136"/>
    </source>
</evidence>
<evidence type="ECO:0000313" key="7">
    <source>
        <dbReference type="EMBL" id="PWN67138.1"/>
    </source>
</evidence>
<reference evidence="7" key="1">
    <citation type="submission" date="2018-04" db="EMBL/GenBank/DDBJ databases">
        <title>Draft Genome Sequences of Chryseobacterium lactis NCTC11390T isolated from milk, Chryseobacterium oncorhynchi 701B-08T from rainbow trout, and Chryseobacterium viscerum 687B-08T from diseased fish.</title>
        <authorList>
            <person name="Jeong J.-J."/>
            <person name="Lee Y.J."/>
            <person name="Pathiraja D."/>
            <person name="Park B."/>
            <person name="Choi I.-G."/>
            <person name="Kim K.D."/>
        </authorList>
    </citation>
    <scope>NUCLEOTIDE SEQUENCE [LARGE SCALE GENOMIC DNA]</scope>
    <source>
        <strain evidence="7">701B-08</strain>
    </source>
</reference>
<comment type="subcellular location">
    <subcellularLocation>
        <location evidence="1">Cell membrane</location>
        <topology evidence="1">Multi-pass membrane protein</topology>
    </subcellularLocation>
</comment>
<proteinExistence type="predicted"/>
<dbReference type="OrthoDB" id="9784202at2"/>
<organism evidence="7 8">
    <name type="scientific">Chryseobacterium oncorhynchi</name>
    <dbReference type="NCBI Taxonomy" id="741074"/>
    <lineage>
        <taxon>Bacteria</taxon>
        <taxon>Pseudomonadati</taxon>
        <taxon>Bacteroidota</taxon>
        <taxon>Flavobacteriia</taxon>
        <taxon>Flavobacteriales</taxon>
        <taxon>Weeksellaceae</taxon>
        <taxon>Chryseobacterium group</taxon>
        <taxon>Chryseobacterium</taxon>
    </lineage>
</organism>
<keyword evidence="5 6" id="KW-0472">Membrane</keyword>
<keyword evidence="4 6" id="KW-1133">Transmembrane helix</keyword>
<evidence type="ECO:0000256" key="4">
    <source>
        <dbReference type="ARBA" id="ARBA00022989"/>
    </source>
</evidence>
<feature type="transmembrane region" description="Helical" evidence="6">
    <location>
        <begin position="37"/>
        <end position="61"/>
    </location>
</feature>
<feature type="transmembrane region" description="Helical" evidence="6">
    <location>
        <begin position="141"/>
        <end position="165"/>
    </location>
</feature>
<evidence type="ECO:0008006" key="9">
    <source>
        <dbReference type="Google" id="ProtNLM"/>
    </source>
</evidence>
<sequence length="197" mass="22454">MWFSFFIYSVLTALLPGPNNILALNSSMKLGYQKSKTLLFGIYSGFTVVMLLTAFFTEFLLNSYGFFLNYLKYVGAGYLIYLAWSVISGKPSEIDFKQDEPLSSSAGNFWKGFLLQLVNIKIIIYGITAFSSFIFPQFKQLWVILIFAFILSFIGNSATWIWAVAGEKLHKFLNRHYKVVNIIMGILLLYCAVSLFL</sequence>
<dbReference type="AlphaFoldDB" id="A0A316X760"/>